<proteinExistence type="predicted"/>
<evidence type="ECO:0000313" key="2">
    <source>
        <dbReference type="EMBL" id="GFA21656.1"/>
    </source>
</evidence>
<dbReference type="EMBL" id="BKCJ010387150">
    <property type="protein sequence ID" value="GFA21656.1"/>
    <property type="molecule type" value="Genomic_DNA"/>
</dbReference>
<accession>A0A699J9C0</accession>
<sequence>MKWGWDGSEMAVLHVGGCRRLLAATVGVSCVGSGVVMEAAGGDGGGWQRFPWWSRLPAAVHGDGGW</sequence>
<dbReference type="AlphaFoldDB" id="A0A699J9C0"/>
<feature type="signal peptide" evidence="1">
    <location>
        <begin position="1"/>
        <end position="23"/>
    </location>
</feature>
<gene>
    <name evidence="2" type="ORF">Tci_593628</name>
</gene>
<keyword evidence="1" id="KW-0732">Signal</keyword>
<reference evidence="2" key="1">
    <citation type="journal article" date="2019" name="Sci. Rep.">
        <title>Draft genome of Tanacetum cinerariifolium, the natural source of mosquito coil.</title>
        <authorList>
            <person name="Yamashiro T."/>
            <person name="Shiraishi A."/>
            <person name="Satake H."/>
            <person name="Nakayama K."/>
        </authorList>
    </citation>
    <scope>NUCLEOTIDE SEQUENCE</scope>
</reference>
<feature type="chain" id="PRO_5025624747" evidence="1">
    <location>
        <begin position="24"/>
        <end position="66"/>
    </location>
</feature>
<organism evidence="2">
    <name type="scientific">Tanacetum cinerariifolium</name>
    <name type="common">Dalmatian daisy</name>
    <name type="synonym">Chrysanthemum cinerariifolium</name>
    <dbReference type="NCBI Taxonomy" id="118510"/>
    <lineage>
        <taxon>Eukaryota</taxon>
        <taxon>Viridiplantae</taxon>
        <taxon>Streptophyta</taxon>
        <taxon>Embryophyta</taxon>
        <taxon>Tracheophyta</taxon>
        <taxon>Spermatophyta</taxon>
        <taxon>Magnoliopsida</taxon>
        <taxon>eudicotyledons</taxon>
        <taxon>Gunneridae</taxon>
        <taxon>Pentapetalae</taxon>
        <taxon>asterids</taxon>
        <taxon>campanulids</taxon>
        <taxon>Asterales</taxon>
        <taxon>Asteraceae</taxon>
        <taxon>Asteroideae</taxon>
        <taxon>Anthemideae</taxon>
        <taxon>Anthemidinae</taxon>
        <taxon>Tanacetum</taxon>
    </lineage>
</organism>
<evidence type="ECO:0000256" key="1">
    <source>
        <dbReference type="SAM" id="SignalP"/>
    </source>
</evidence>
<name>A0A699J9C0_TANCI</name>
<protein>
    <submittedName>
        <fullName evidence="2">Uncharacterized protein</fullName>
    </submittedName>
</protein>
<comment type="caution">
    <text evidence="2">The sequence shown here is derived from an EMBL/GenBank/DDBJ whole genome shotgun (WGS) entry which is preliminary data.</text>
</comment>